<dbReference type="AlphaFoldDB" id="A6I489"/>
<protein>
    <submittedName>
        <fullName evidence="1">RCG62924</fullName>
    </submittedName>
</protein>
<organism evidence="1 2">
    <name type="scientific">Rattus norvegicus</name>
    <name type="common">Rat</name>
    <dbReference type="NCBI Taxonomy" id="10116"/>
    <lineage>
        <taxon>Eukaryota</taxon>
        <taxon>Metazoa</taxon>
        <taxon>Chordata</taxon>
        <taxon>Craniata</taxon>
        <taxon>Vertebrata</taxon>
        <taxon>Euteleostomi</taxon>
        <taxon>Mammalia</taxon>
        <taxon>Eutheria</taxon>
        <taxon>Euarchontoglires</taxon>
        <taxon>Glires</taxon>
        <taxon>Rodentia</taxon>
        <taxon>Myomorpha</taxon>
        <taxon>Muroidea</taxon>
        <taxon>Muridae</taxon>
        <taxon>Murinae</taxon>
        <taxon>Rattus</taxon>
    </lineage>
</organism>
<evidence type="ECO:0000313" key="1">
    <source>
        <dbReference type="EMBL" id="EDL76788.1"/>
    </source>
</evidence>
<reference evidence="1 2" key="1">
    <citation type="submission" date="2005-09" db="EMBL/GenBank/DDBJ databases">
        <authorList>
            <person name="Mural R.J."/>
            <person name="Li P.W."/>
            <person name="Adams M.D."/>
            <person name="Amanatides P.G."/>
            <person name="Baden-Tillson H."/>
            <person name="Barnstead M."/>
            <person name="Chin S.H."/>
            <person name="Dew I."/>
            <person name="Evans C.A."/>
            <person name="Ferriera S."/>
            <person name="Flanigan M."/>
            <person name="Fosler C."/>
            <person name="Glodek A."/>
            <person name="Gu Z."/>
            <person name="Holt R.A."/>
            <person name="Jennings D."/>
            <person name="Kraft C.L."/>
            <person name="Lu F."/>
            <person name="Nguyen T."/>
            <person name="Nusskern D.R."/>
            <person name="Pfannkoch C.M."/>
            <person name="Sitter C."/>
            <person name="Sutton G.G."/>
            <person name="Venter J.C."/>
            <person name="Wang Z."/>
            <person name="Woodage T."/>
            <person name="Zheng X.H."/>
            <person name="Zhong F."/>
        </authorList>
    </citation>
    <scope>NUCLEOTIDE SEQUENCE [LARGE SCALE GENOMIC DNA]</scope>
    <source>
        <strain>BN</strain>
        <strain evidence="2">Sprague-Dawley</strain>
    </source>
</reference>
<gene>
    <name evidence="1" type="ORF">rCG_62924</name>
</gene>
<sequence length="24" mass="2716">MPWPPDITMIRGVSKLGEFSQGLR</sequence>
<evidence type="ECO:0000313" key="2">
    <source>
        <dbReference type="Proteomes" id="UP000234681"/>
    </source>
</evidence>
<name>A6I489_RAT</name>
<proteinExistence type="predicted"/>
<accession>A6I489</accession>
<dbReference type="Proteomes" id="UP000234681">
    <property type="component" value="Chromosome 8"/>
</dbReference>
<dbReference type="EMBL" id="CH473954">
    <property type="protein sequence ID" value="EDL76788.1"/>
    <property type="molecule type" value="Genomic_DNA"/>
</dbReference>